<feature type="region of interest" description="Disordered" evidence="1">
    <location>
        <begin position="257"/>
        <end position="276"/>
    </location>
</feature>
<dbReference type="RefSeq" id="XP_018190473.1">
    <property type="nucleotide sequence ID" value="XM_018336729.1"/>
</dbReference>
<evidence type="ECO:0000313" key="3">
    <source>
        <dbReference type="Proteomes" id="UP000076632"/>
    </source>
</evidence>
<feature type="compositionally biased region" description="Basic and acidic residues" evidence="1">
    <location>
        <begin position="9"/>
        <end position="18"/>
    </location>
</feature>
<evidence type="ECO:0000256" key="1">
    <source>
        <dbReference type="SAM" id="MobiDB-lite"/>
    </source>
</evidence>
<protein>
    <submittedName>
        <fullName evidence="2">Uncharacterized protein</fullName>
    </submittedName>
</protein>
<gene>
    <name evidence="2" type="ORF">L228DRAFT_58407</name>
</gene>
<organism evidence="2 3">
    <name type="scientific">Xylona heveae (strain CBS 132557 / TC161)</name>
    <dbReference type="NCBI Taxonomy" id="1328760"/>
    <lineage>
        <taxon>Eukaryota</taxon>
        <taxon>Fungi</taxon>
        <taxon>Dikarya</taxon>
        <taxon>Ascomycota</taxon>
        <taxon>Pezizomycotina</taxon>
        <taxon>Xylonomycetes</taxon>
        <taxon>Xylonales</taxon>
        <taxon>Xylonaceae</taxon>
        <taxon>Xylona</taxon>
    </lineage>
</organism>
<dbReference type="EMBL" id="KV407455">
    <property type="protein sequence ID" value="KZF24918.1"/>
    <property type="molecule type" value="Genomic_DNA"/>
</dbReference>
<name>A0A165IHS8_XYLHT</name>
<accession>A0A165IHS8</accession>
<reference evidence="2 3" key="1">
    <citation type="journal article" date="2016" name="Fungal Biol.">
        <title>The genome of Xylona heveae provides a window into fungal endophytism.</title>
        <authorList>
            <person name="Gazis R."/>
            <person name="Kuo A."/>
            <person name="Riley R."/>
            <person name="LaButti K."/>
            <person name="Lipzen A."/>
            <person name="Lin J."/>
            <person name="Amirebrahimi M."/>
            <person name="Hesse C.N."/>
            <person name="Spatafora J.W."/>
            <person name="Henrissat B."/>
            <person name="Hainaut M."/>
            <person name="Grigoriev I.V."/>
            <person name="Hibbett D.S."/>
        </authorList>
    </citation>
    <scope>NUCLEOTIDE SEQUENCE [LARGE SCALE GENOMIC DNA]</scope>
    <source>
        <strain evidence="2 3">TC161</strain>
    </source>
</reference>
<dbReference type="AlphaFoldDB" id="A0A165IHS8"/>
<feature type="region of interest" description="Disordered" evidence="1">
    <location>
        <begin position="174"/>
        <end position="198"/>
    </location>
</feature>
<dbReference type="OrthoDB" id="5381412at2759"/>
<feature type="region of interest" description="Disordered" evidence="1">
    <location>
        <begin position="1"/>
        <end position="94"/>
    </location>
</feature>
<sequence length="362" mass="40980">MQKQSHHMCCREGVDKPPKPPKRRHIGPVPTAAGIHTAPESASECRNEGQESLASPRTKFSERLSENSNNGFEGLQVTGDIHRRGKARSPPKPKELQRLERMHAEIQSDIPICKLIADRKDPASVFPKVPSQPSDKIGITSRLQDDSDIFDSDLWMDEFPSPKDLANNKVSQQLSALRPADKRPGQSSPWQDDDISDIEDSRIGLDILQRQRRADTPAQRGMAKEKDILQTSDLIFSSSPKKLPLLKRPFRDEKKRKEASLFVSTSSTEPSPERPENFFNMNTETPKLFGNNHQRSTMLNKFQYTPASKKIRLEGVIGRGCNAAHNRDKDMRSHERHHEANNMENISNISPVWEGFTLPFPQ</sequence>
<dbReference type="GeneID" id="28901866"/>
<dbReference type="Proteomes" id="UP000076632">
    <property type="component" value="Unassembled WGS sequence"/>
</dbReference>
<proteinExistence type="predicted"/>
<evidence type="ECO:0000313" key="2">
    <source>
        <dbReference type="EMBL" id="KZF24918.1"/>
    </source>
</evidence>
<keyword evidence="3" id="KW-1185">Reference proteome</keyword>
<feature type="region of interest" description="Disordered" evidence="1">
    <location>
        <begin position="123"/>
        <end position="142"/>
    </location>
</feature>
<dbReference type="InParanoid" id="A0A165IHS8"/>